<keyword evidence="8 13" id="KW-0521">NADP</keyword>
<dbReference type="GO" id="GO:0050661">
    <property type="term" value="F:NADP binding"/>
    <property type="evidence" value="ECO:0007669"/>
    <property type="project" value="InterPro"/>
</dbReference>
<evidence type="ECO:0000256" key="3">
    <source>
        <dbReference type="ARBA" id="ARBA00005062"/>
    </source>
</evidence>
<keyword evidence="9 13" id="KW-0560">Oxidoreductase</keyword>
<evidence type="ECO:0000256" key="10">
    <source>
        <dbReference type="ARBA" id="ARBA00023167"/>
    </source>
</evidence>
<feature type="binding site" evidence="15">
    <location>
        <position position="136"/>
    </location>
    <ligand>
        <name>NADPH</name>
        <dbReference type="ChEBI" id="CHEBI:57783"/>
    </ligand>
</feature>
<dbReference type="HOGENOM" id="CLU_009116_0_0_6"/>
<evidence type="ECO:0000256" key="9">
    <source>
        <dbReference type="ARBA" id="ARBA00023002"/>
    </source>
</evidence>
<dbReference type="SUPFAM" id="SSF51735">
    <property type="entry name" value="NAD(P)-binding Rossmann-fold domains"/>
    <property type="match status" value="1"/>
</dbReference>
<dbReference type="InterPro" id="IPR001342">
    <property type="entry name" value="HDH_cat"/>
</dbReference>
<feature type="active site" description="Proton donor" evidence="14">
    <location>
        <position position="239"/>
    </location>
</feature>
<feature type="domain" description="Aspartate/homoserine dehydrogenase NAD-binding" evidence="18">
    <location>
        <begin position="31"/>
        <end position="163"/>
    </location>
</feature>
<evidence type="ECO:0000256" key="5">
    <source>
        <dbReference type="ARBA" id="ARBA00013213"/>
    </source>
</evidence>
<dbReference type="UniPathway" id="UPA00051">
    <property type="reaction ID" value="UER00465"/>
</dbReference>
<proteinExistence type="inferred from homology"/>
<evidence type="ECO:0000256" key="7">
    <source>
        <dbReference type="ARBA" id="ARBA00022697"/>
    </source>
</evidence>
<dbReference type="InterPro" id="IPR036291">
    <property type="entry name" value="NAD(P)-bd_dom_sf"/>
</dbReference>
<evidence type="ECO:0000256" key="14">
    <source>
        <dbReference type="PIRSR" id="PIRSR036497-1"/>
    </source>
</evidence>
<comment type="pathway">
    <text evidence="3">Amino-acid biosynthesis; L-methionine biosynthesis via de novo pathway; L-homoserine from L-aspartate: step 3/3.</text>
</comment>
<evidence type="ECO:0000256" key="12">
    <source>
        <dbReference type="ARBA" id="ARBA00049031"/>
    </source>
</evidence>
<dbReference type="GO" id="GO:0009090">
    <property type="term" value="P:homoserine biosynthetic process"/>
    <property type="evidence" value="ECO:0007669"/>
    <property type="project" value="UniProtKB-ARBA"/>
</dbReference>
<dbReference type="InterPro" id="IPR005106">
    <property type="entry name" value="Asp/hSer_DH_NAD-bd"/>
</dbReference>
<dbReference type="InterPro" id="IPR022697">
    <property type="entry name" value="HDH_short"/>
</dbReference>
<evidence type="ECO:0000313" key="21">
    <source>
        <dbReference type="Proteomes" id="UP000029708"/>
    </source>
</evidence>
<dbReference type="InterPro" id="IPR011147">
    <property type="entry name" value="Bifunc_Aspkin/hSer_DH"/>
</dbReference>
<evidence type="ECO:0000256" key="6">
    <source>
        <dbReference type="ARBA" id="ARBA00022605"/>
    </source>
</evidence>
<accession>A0A099CSM9</accession>
<dbReference type="RefSeq" id="WP_043104552.1">
    <property type="nucleotide sequence ID" value="NZ_JACHET010000001.1"/>
</dbReference>
<dbReference type="GO" id="GO:0004412">
    <property type="term" value="F:homoserine dehydrogenase activity"/>
    <property type="evidence" value="ECO:0007669"/>
    <property type="project" value="UniProtKB-EC"/>
</dbReference>
<sequence>MHASQLDPDCLQPRTPAPTPALRRLTVGVVGPGRVGSALLEQLRAARERLRREQHIDVHLRVVADSRRMWLDSDDDALNARHGGAQTWRPSSLDDVAACLHGAPGAVIVDCSASEAVAARYADWLAAGLHVVTPNKLAPSGPLPHWRALQDLARTQRVQLRYEATVGAGLPVVQTLRDLLDTGDELIALEGMLSGTLAWLCDAYDGQRPFSALVREAHELGYTEPDPRADLDGLDVARKLVILARESGRGLSLDDVSVQSLVPDALRHVDREHFMDHLHLLDAPMAARHAEAAAQGAVLRHVGRLDADGRAHVGLVALPAGHAFAQARGADNIVQFHTRRYADTPLRVQGPGAGPDVTAGGVFTDLLRVAAEARA</sequence>
<evidence type="ECO:0000313" key="19">
    <source>
        <dbReference type="EMBL" id="KGI76617.1"/>
    </source>
</evidence>
<comment type="cofactor">
    <cofactor evidence="1">
        <name>a metal cation</name>
        <dbReference type="ChEBI" id="CHEBI:25213"/>
    </cofactor>
</comment>
<dbReference type="PANTHER" id="PTHR43070:SF5">
    <property type="entry name" value="HOMOSERINE DEHYDROGENASE"/>
    <property type="match status" value="1"/>
</dbReference>
<comment type="catalytic activity">
    <reaction evidence="12">
        <text>L-homoserine + NAD(+) = L-aspartate 4-semialdehyde + NADH + H(+)</text>
        <dbReference type="Rhea" id="RHEA:15757"/>
        <dbReference type="ChEBI" id="CHEBI:15378"/>
        <dbReference type="ChEBI" id="CHEBI:57476"/>
        <dbReference type="ChEBI" id="CHEBI:57540"/>
        <dbReference type="ChEBI" id="CHEBI:57945"/>
        <dbReference type="ChEBI" id="CHEBI:537519"/>
        <dbReference type="EC" id="1.1.1.3"/>
    </reaction>
    <physiologicalReaction direction="right-to-left" evidence="12">
        <dbReference type="Rhea" id="RHEA:15759"/>
    </physiologicalReaction>
</comment>
<evidence type="ECO:0000256" key="1">
    <source>
        <dbReference type="ARBA" id="ARBA00001920"/>
    </source>
</evidence>
<dbReference type="GO" id="GO:0009088">
    <property type="term" value="P:threonine biosynthetic process"/>
    <property type="evidence" value="ECO:0007669"/>
    <property type="project" value="UniProtKB-UniPathway"/>
</dbReference>
<dbReference type="SUPFAM" id="SSF55347">
    <property type="entry name" value="Glyceraldehyde-3-phosphate dehydrogenase-like, C-terminal domain"/>
    <property type="match status" value="1"/>
</dbReference>
<feature type="binding site" evidence="15">
    <location>
        <position position="224"/>
    </location>
    <ligand>
        <name>L-homoserine</name>
        <dbReference type="ChEBI" id="CHEBI:57476"/>
    </ligand>
</feature>
<keyword evidence="7 13" id="KW-0791">Threonine biosynthesis</keyword>
<evidence type="ECO:0000313" key="20">
    <source>
        <dbReference type="EMBL" id="KGI76803.1"/>
    </source>
</evidence>
<dbReference type="PIRSF" id="PIRSF036497">
    <property type="entry name" value="HDH_short"/>
    <property type="match status" value="1"/>
</dbReference>
<dbReference type="Pfam" id="PF03447">
    <property type="entry name" value="NAD_binding_3"/>
    <property type="match status" value="1"/>
</dbReference>
<comment type="pathway">
    <text evidence="2">Amino-acid biosynthesis; L-threonine biosynthesis; L-threonine from L-aspartate: step 3/5.</text>
</comment>
<dbReference type="Proteomes" id="UP000029708">
    <property type="component" value="Unassembled WGS sequence"/>
</dbReference>
<evidence type="ECO:0000256" key="11">
    <source>
        <dbReference type="ARBA" id="ARBA00048841"/>
    </source>
</evidence>
<dbReference type="EMBL" id="JROI01000016">
    <property type="protein sequence ID" value="KGI76803.1"/>
    <property type="molecule type" value="Genomic_DNA"/>
</dbReference>
<evidence type="ECO:0000259" key="18">
    <source>
        <dbReference type="Pfam" id="PF03447"/>
    </source>
</evidence>
<name>A0A099CSM9_9GAMM</name>
<dbReference type="GO" id="GO:0009089">
    <property type="term" value="P:lysine biosynthetic process via diaminopimelate"/>
    <property type="evidence" value="ECO:0007669"/>
    <property type="project" value="UniProtKB-ARBA"/>
</dbReference>
<keyword evidence="21" id="KW-1185">Reference proteome</keyword>
<evidence type="ECO:0000256" key="8">
    <source>
        <dbReference type="ARBA" id="ARBA00022857"/>
    </source>
</evidence>
<keyword evidence="6 13" id="KW-0028">Amino-acid biosynthesis</keyword>
<evidence type="ECO:0000256" key="16">
    <source>
        <dbReference type="RuleBase" id="RU004171"/>
    </source>
</evidence>
<evidence type="ECO:0000256" key="2">
    <source>
        <dbReference type="ARBA" id="ARBA00005056"/>
    </source>
</evidence>
<evidence type="ECO:0000256" key="13">
    <source>
        <dbReference type="PIRNR" id="PIRNR036497"/>
    </source>
</evidence>
<evidence type="ECO:0000256" key="15">
    <source>
        <dbReference type="PIRSR" id="PIRSR036497-2"/>
    </source>
</evidence>
<comment type="caution">
    <text evidence="19">The sequence shown here is derived from an EMBL/GenBank/DDBJ whole genome shotgun (WGS) entry which is preliminary data.</text>
</comment>
<evidence type="ECO:0000256" key="4">
    <source>
        <dbReference type="ARBA" id="ARBA00006753"/>
    </source>
</evidence>
<dbReference type="UniPathway" id="UPA00050">
    <property type="reaction ID" value="UER00063"/>
</dbReference>
<dbReference type="PROSITE" id="PS01042">
    <property type="entry name" value="HOMOSER_DHGENASE"/>
    <property type="match status" value="1"/>
</dbReference>
<dbReference type="AlphaFoldDB" id="A0A099CSM9"/>
<organism evidence="19 21">
    <name type="scientific">Oleiagrimonas soli</name>
    <dbReference type="NCBI Taxonomy" id="1543381"/>
    <lineage>
        <taxon>Bacteria</taxon>
        <taxon>Pseudomonadati</taxon>
        <taxon>Pseudomonadota</taxon>
        <taxon>Gammaproteobacteria</taxon>
        <taxon>Lysobacterales</taxon>
        <taxon>Rhodanobacteraceae</taxon>
        <taxon>Oleiagrimonas</taxon>
    </lineage>
</organism>
<feature type="binding site" evidence="15">
    <location>
        <begin position="31"/>
        <end position="36"/>
    </location>
    <ligand>
        <name>NADP(+)</name>
        <dbReference type="ChEBI" id="CHEBI:58349"/>
    </ligand>
</feature>
<dbReference type="EC" id="1.1.1.3" evidence="5 13"/>
<reference evidence="19 21" key="1">
    <citation type="submission" date="2014-09" db="EMBL/GenBank/DDBJ databases">
        <title>Xanthomonadaceae 3.5X direct submission.</title>
        <authorList>
            <person name="Fang T."/>
            <person name="Wang H."/>
        </authorList>
    </citation>
    <scope>NUCLEOTIDE SEQUENCE [LARGE SCALE GENOMIC DNA]</scope>
    <source>
        <strain evidence="19 21">3.5X</strain>
    </source>
</reference>
<dbReference type="Gene3D" id="3.30.360.10">
    <property type="entry name" value="Dihydrodipicolinate Reductase, domain 2"/>
    <property type="match status" value="1"/>
</dbReference>
<dbReference type="EMBL" id="JROI01000017">
    <property type="protein sequence ID" value="KGI76617.1"/>
    <property type="molecule type" value="Genomic_DNA"/>
</dbReference>
<comment type="similarity">
    <text evidence="4 13 16">Belongs to the homoserine dehydrogenase family.</text>
</comment>
<dbReference type="OrthoDB" id="9799110at2"/>
<comment type="catalytic activity">
    <reaction evidence="11">
        <text>L-homoserine + NADP(+) = L-aspartate 4-semialdehyde + NADPH + H(+)</text>
        <dbReference type="Rhea" id="RHEA:15761"/>
        <dbReference type="ChEBI" id="CHEBI:15378"/>
        <dbReference type="ChEBI" id="CHEBI:57476"/>
        <dbReference type="ChEBI" id="CHEBI:57783"/>
        <dbReference type="ChEBI" id="CHEBI:58349"/>
        <dbReference type="ChEBI" id="CHEBI:537519"/>
        <dbReference type="EC" id="1.1.1.3"/>
    </reaction>
    <physiologicalReaction direction="right-to-left" evidence="11">
        <dbReference type="Rhea" id="RHEA:15763"/>
    </physiologicalReaction>
</comment>
<feature type="domain" description="Homoserine dehydrogenase catalytic" evidence="17">
    <location>
        <begin position="171"/>
        <end position="367"/>
    </location>
</feature>
<dbReference type="STRING" id="1543381.LF63_0114800"/>
<keyword evidence="10 13" id="KW-0486">Methionine biosynthesis</keyword>
<dbReference type="FunFam" id="3.30.360.10:FF:000006">
    <property type="entry name" value="Bifunctional aspartokinase/homoserine dehydrogenase"/>
    <property type="match status" value="1"/>
</dbReference>
<evidence type="ECO:0000259" key="17">
    <source>
        <dbReference type="Pfam" id="PF00742"/>
    </source>
</evidence>
<dbReference type="GO" id="GO:0009086">
    <property type="term" value="P:methionine biosynthetic process"/>
    <property type="evidence" value="ECO:0007669"/>
    <property type="project" value="UniProtKB-KW"/>
</dbReference>
<dbReference type="PANTHER" id="PTHR43070">
    <property type="match status" value="1"/>
</dbReference>
<dbReference type="Pfam" id="PF00742">
    <property type="entry name" value="Homoserine_dh"/>
    <property type="match status" value="1"/>
</dbReference>
<gene>
    <name evidence="20" type="ORF">LF63_0114800</name>
    <name evidence="19" type="ORF">LF63_0114810</name>
</gene>
<dbReference type="InterPro" id="IPR019811">
    <property type="entry name" value="HDH_CS"/>
</dbReference>
<dbReference type="Gene3D" id="3.40.50.720">
    <property type="entry name" value="NAD(P)-binding Rossmann-like Domain"/>
    <property type="match status" value="1"/>
</dbReference>
<protein>
    <recommendedName>
        <fullName evidence="5 13">Homoserine dehydrogenase</fullName>
        <shortName evidence="13">HDH</shortName>
        <ecNumber evidence="5 13">1.1.1.3</ecNumber>
    </recommendedName>
</protein>